<sequence length="179" mass="20654">MKPKNLEDKLLYRFVKTAYIICFIGVSLVAVFLGWSAKPTPFIDSTKSTLACENGKQYRLDDAKIYLFSKTASLSNYEEVDARKLCAYGVLNDYSSEYQNLKTPQYKNYSINTVESINGSWFSVILWWVLGIGISYIVLNLLRETLNYILFGKKFDWLWLIIPFGLLAMVFSSDRDTEK</sequence>
<evidence type="ECO:0000313" key="2">
    <source>
        <dbReference type="EMBL" id="OGM26562.1"/>
    </source>
</evidence>
<proteinExistence type="predicted"/>
<reference evidence="2 3" key="1">
    <citation type="journal article" date="2016" name="Nat. Commun.">
        <title>Thousands of microbial genomes shed light on interconnected biogeochemical processes in an aquifer system.</title>
        <authorList>
            <person name="Anantharaman K."/>
            <person name="Brown C.T."/>
            <person name="Hug L.A."/>
            <person name="Sharon I."/>
            <person name="Castelle C.J."/>
            <person name="Probst A.J."/>
            <person name="Thomas B.C."/>
            <person name="Singh A."/>
            <person name="Wilkins M.J."/>
            <person name="Karaoz U."/>
            <person name="Brodie E.L."/>
            <person name="Williams K.H."/>
            <person name="Hubbard S.S."/>
            <person name="Banfield J.F."/>
        </authorList>
    </citation>
    <scope>NUCLEOTIDE SEQUENCE [LARGE SCALE GENOMIC DNA]</scope>
</reference>
<feature type="transmembrane region" description="Helical" evidence="1">
    <location>
        <begin position="125"/>
        <end position="143"/>
    </location>
</feature>
<gene>
    <name evidence="2" type="ORF">A2627_00880</name>
</gene>
<name>A0A1F7YH22_9BACT</name>
<feature type="transmembrane region" description="Helical" evidence="1">
    <location>
        <begin position="12"/>
        <end position="35"/>
    </location>
</feature>
<comment type="caution">
    <text evidence="2">The sequence shown here is derived from an EMBL/GenBank/DDBJ whole genome shotgun (WGS) entry which is preliminary data.</text>
</comment>
<dbReference type="Proteomes" id="UP000178851">
    <property type="component" value="Unassembled WGS sequence"/>
</dbReference>
<keyword evidence="1" id="KW-1133">Transmembrane helix</keyword>
<dbReference type="EMBL" id="MGGI01000012">
    <property type="protein sequence ID" value="OGM26562.1"/>
    <property type="molecule type" value="Genomic_DNA"/>
</dbReference>
<dbReference type="AlphaFoldDB" id="A0A1F7YH22"/>
<accession>A0A1F7YH22</accession>
<keyword evidence="1" id="KW-0812">Transmembrane</keyword>
<protein>
    <submittedName>
        <fullName evidence="2">Uncharacterized protein</fullName>
    </submittedName>
</protein>
<keyword evidence="1" id="KW-0472">Membrane</keyword>
<evidence type="ECO:0000313" key="3">
    <source>
        <dbReference type="Proteomes" id="UP000178851"/>
    </source>
</evidence>
<evidence type="ECO:0000256" key="1">
    <source>
        <dbReference type="SAM" id="Phobius"/>
    </source>
</evidence>
<organism evidence="2 3">
    <name type="scientific">Candidatus Woesebacteria bacterium RIFCSPHIGHO2_01_FULL_39_28</name>
    <dbReference type="NCBI Taxonomy" id="1802496"/>
    <lineage>
        <taxon>Bacteria</taxon>
        <taxon>Candidatus Woeseibacteriota</taxon>
    </lineage>
</organism>
<feature type="transmembrane region" description="Helical" evidence="1">
    <location>
        <begin position="155"/>
        <end position="173"/>
    </location>
</feature>